<name>A0A372MIT9_9SPIR</name>
<dbReference type="SUPFAM" id="SSF159888">
    <property type="entry name" value="YdhG-like"/>
    <property type="match status" value="1"/>
</dbReference>
<dbReference type="Pfam" id="PF08818">
    <property type="entry name" value="DUF1801"/>
    <property type="match status" value="1"/>
</dbReference>
<evidence type="ECO:0000313" key="2">
    <source>
        <dbReference type="EMBL" id="RFU95664.1"/>
    </source>
</evidence>
<evidence type="ECO:0000259" key="1">
    <source>
        <dbReference type="Pfam" id="PF08818"/>
    </source>
</evidence>
<dbReference type="Gene3D" id="3.90.1150.200">
    <property type="match status" value="1"/>
</dbReference>
<reference evidence="3" key="1">
    <citation type="submission" date="2018-08" db="EMBL/GenBank/DDBJ databases">
        <authorList>
            <person name="Grouzdev D.S."/>
            <person name="Krutkina M.S."/>
        </authorList>
    </citation>
    <scope>NUCLEOTIDE SEQUENCE [LARGE SCALE GENOMIC DNA]</scope>
    <source>
        <strain evidence="3">4-11</strain>
    </source>
</reference>
<keyword evidence="3" id="KW-1185">Reference proteome</keyword>
<sequence>MHIFQSYLEEIADENHRKKMDALLTWVHETFPTLGMKIAWNQPMFTDHETFIIGFSRAKAHISVAPESKSIEKFSDDLSKAKLSATKELFRITWEQEIPYSILERIIRFNIEDKKECSIFWRK</sequence>
<feature type="domain" description="YdhG-like" evidence="1">
    <location>
        <begin position="16"/>
        <end position="111"/>
    </location>
</feature>
<evidence type="ECO:0000313" key="3">
    <source>
        <dbReference type="Proteomes" id="UP000264002"/>
    </source>
</evidence>
<dbReference type="EMBL" id="QUWK01000003">
    <property type="protein sequence ID" value="RFU95664.1"/>
    <property type="molecule type" value="Genomic_DNA"/>
</dbReference>
<dbReference type="AlphaFoldDB" id="A0A372MIT9"/>
<accession>A0A372MIT9</accession>
<comment type="caution">
    <text evidence="2">The sequence shown here is derived from an EMBL/GenBank/DDBJ whole genome shotgun (WGS) entry which is preliminary data.</text>
</comment>
<reference evidence="2 3" key="2">
    <citation type="submission" date="2018-09" db="EMBL/GenBank/DDBJ databases">
        <title>Genome of Sphaerochaeta halotolerans strain 4-11.</title>
        <authorList>
            <person name="Nazina T.N."/>
            <person name="Sokolova D.S."/>
        </authorList>
    </citation>
    <scope>NUCLEOTIDE SEQUENCE [LARGE SCALE GENOMIC DNA]</scope>
    <source>
        <strain evidence="2 3">4-11</strain>
    </source>
</reference>
<dbReference type="Proteomes" id="UP000264002">
    <property type="component" value="Unassembled WGS sequence"/>
</dbReference>
<protein>
    <submittedName>
        <fullName evidence="2">Iron chaperone</fullName>
    </submittedName>
</protein>
<dbReference type="RefSeq" id="WP_117329611.1">
    <property type="nucleotide sequence ID" value="NZ_QUWK01000003.1"/>
</dbReference>
<proteinExistence type="predicted"/>
<gene>
    <name evidence="2" type="ORF">DYP60_04105</name>
</gene>
<dbReference type="InterPro" id="IPR014922">
    <property type="entry name" value="YdhG-like"/>
</dbReference>
<organism evidence="2 3">
    <name type="scientific">Sphaerochaeta halotolerans</name>
    <dbReference type="NCBI Taxonomy" id="2293840"/>
    <lineage>
        <taxon>Bacteria</taxon>
        <taxon>Pseudomonadati</taxon>
        <taxon>Spirochaetota</taxon>
        <taxon>Spirochaetia</taxon>
        <taxon>Spirochaetales</taxon>
        <taxon>Sphaerochaetaceae</taxon>
        <taxon>Sphaerochaeta</taxon>
    </lineage>
</organism>